<evidence type="ECO:0000259" key="6">
    <source>
        <dbReference type="PROSITE" id="PS51910"/>
    </source>
</evidence>
<dbReference type="RefSeq" id="XP_062712570.1">
    <property type="nucleotide sequence ID" value="XM_062856586.1"/>
</dbReference>
<keyword evidence="3 4" id="KW-0732">Signal</keyword>
<dbReference type="InterPro" id="IPR017853">
    <property type="entry name" value="GH"/>
</dbReference>
<evidence type="ECO:0000256" key="1">
    <source>
        <dbReference type="ARBA" id="ARBA00009121"/>
    </source>
</evidence>
<keyword evidence="8" id="KW-1185">Reference proteome</keyword>
<feature type="signal peptide" evidence="4">
    <location>
        <begin position="1"/>
        <end position="20"/>
    </location>
</feature>
<organism evidence="7 8">
    <name type="scientific">Aedes albopictus</name>
    <name type="common">Asian tiger mosquito</name>
    <name type="synonym">Stegomyia albopicta</name>
    <dbReference type="NCBI Taxonomy" id="7160"/>
    <lineage>
        <taxon>Eukaryota</taxon>
        <taxon>Metazoa</taxon>
        <taxon>Ecdysozoa</taxon>
        <taxon>Arthropoda</taxon>
        <taxon>Hexapoda</taxon>
        <taxon>Insecta</taxon>
        <taxon>Pterygota</taxon>
        <taxon>Neoptera</taxon>
        <taxon>Endopterygota</taxon>
        <taxon>Diptera</taxon>
        <taxon>Nematocera</taxon>
        <taxon>Culicoidea</taxon>
        <taxon>Culicidae</taxon>
        <taxon>Culicinae</taxon>
        <taxon>Aedini</taxon>
        <taxon>Aedes</taxon>
        <taxon>Stegomyia</taxon>
    </lineage>
</organism>
<dbReference type="InterPro" id="IPR001223">
    <property type="entry name" value="Glyco_hydro18_cat"/>
</dbReference>
<dbReference type="InterPro" id="IPR036508">
    <property type="entry name" value="Chitin-bd_dom_sf"/>
</dbReference>
<protein>
    <recommendedName>
        <fullName evidence="9">Chitinase</fullName>
    </recommendedName>
</protein>
<evidence type="ECO:0000313" key="7">
    <source>
        <dbReference type="EnsemblMetazoa" id="AALFPA23_018540.P27193"/>
    </source>
</evidence>
<accession>A0ABM1ZHF1</accession>
<evidence type="ECO:0000256" key="3">
    <source>
        <dbReference type="ARBA" id="ARBA00022729"/>
    </source>
</evidence>
<dbReference type="EnsemblMetazoa" id="AALFPA23_018540.R27193">
    <property type="protein sequence ID" value="AALFPA23_018540.P27193"/>
    <property type="gene ID" value="AALFPA23_018540"/>
</dbReference>
<dbReference type="SMART" id="SM00636">
    <property type="entry name" value="Glyco_18"/>
    <property type="match status" value="1"/>
</dbReference>
<dbReference type="PANTHER" id="PTHR11177:SF317">
    <property type="entry name" value="CHITINASE 12-RELATED"/>
    <property type="match status" value="1"/>
</dbReference>
<evidence type="ECO:0008006" key="9">
    <source>
        <dbReference type="Google" id="ProtNLM"/>
    </source>
</evidence>
<reference evidence="7" key="2">
    <citation type="submission" date="2025-05" db="UniProtKB">
        <authorList>
            <consortium name="EnsemblMetazoa"/>
        </authorList>
    </citation>
    <scope>IDENTIFICATION</scope>
    <source>
        <strain evidence="7">Foshan</strain>
    </source>
</reference>
<dbReference type="Pfam" id="PF00704">
    <property type="entry name" value="Glyco_hydro_18"/>
    <property type="match status" value="1"/>
</dbReference>
<dbReference type="PROSITE" id="PS51910">
    <property type="entry name" value="GH18_2"/>
    <property type="match status" value="1"/>
</dbReference>
<evidence type="ECO:0000313" key="8">
    <source>
        <dbReference type="Proteomes" id="UP000069940"/>
    </source>
</evidence>
<evidence type="ECO:0000256" key="2">
    <source>
        <dbReference type="ARBA" id="ARBA00022669"/>
    </source>
</evidence>
<dbReference type="InterPro" id="IPR050314">
    <property type="entry name" value="Glycosyl_Hydrlase_18"/>
</dbReference>
<dbReference type="Gene3D" id="3.10.50.10">
    <property type="match status" value="1"/>
</dbReference>
<dbReference type="InterPro" id="IPR002557">
    <property type="entry name" value="Chitin-bd_dom"/>
</dbReference>
<dbReference type="InterPro" id="IPR011583">
    <property type="entry name" value="Chitinase_II/V-like_cat"/>
</dbReference>
<reference evidence="8" key="1">
    <citation type="journal article" date="2015" name="Proc. Natl. Acad. Sci. U.S.A.">
        <title>Genome sequence of the Asian Tiger mosquito, Aedes albopictus, reveals insights into its biology, genetics, and evolution.</title>
        <authorList>
            <person name="Chen X.G."/>
            <person name="Jiang X."/>
            <person name="Gu J."/>
            <person name="Xu M."/>
            <person name="Wu Y."/>
            <person name="Deng Y."/>
            <person name="Zhang C."/>
            <person name="Bonizzoni M."/>
            <person name="Dermauw W."/>
            <person name="Vontas J."/>
            <person name="Armbruster P."/>
            <person name="Huang X."/>
            <person name="Yang Y."/>
            <person name="Zhang H."/>
            <person name="He W."/>
            <person name="Peng H."/>
            <person name="Liu Y."/>
            <person name="Wu K."/>
            <person name="Chen J."/>
            <person name="Lirakis M."/>
            <person name="Topalis P."/>
            <person name="Van Leeuwen T."/>
            <person name="Hall A.B."/>
            <person name="Jiang X."/>
            <person name="Thorpe C."/>
            <person name="Mueller R.L."/>
            <person name="Sun C."/>
            <person name="Waterhouse R.M."/>
            <person name="Yan G."/>
            <person name="Tu Z.J."/>
            <person name="Fang X."/>
            <person name="James A.A."/>
        </authorList>
    </citation>
    <scope>NUCLEOTIDE SEQUENCE [LARGE SCALE GENOMIC DNA]</scope>
    <source>
        <strain evidence="8">Foshan</strain>
    </source>
</reference>
<sequence length="475" mass="50965">MRSWALGLLVLFCGATTLQAATDKLFCYYNSVAEYRNVAITDLKPKLCTHMVLQYTRLYPYGAVSTIDLPASSISKFVNLGKAAGAKVLVSIGGPEQSSSVLSSLMSIVSLRKATVLSIAALVNDYGLDGIDFYWRYPVLAGGNPEDRENFVTFLSQLKAAMSGKLIAISVAPTKDFFLSSYDIAALSSYVDYVNVMAFDLRGYWDAKTGFNAPPYPSTAESSLDEAQLNVDSILRGWISAGLSSSKIILGVSTEGHSYKLSSTFATGLKARTIGPGNEGVYTGTLGVLNYLEVCELLKKGDWTVVWSNIQKAHYAYKGDQWVSYESLDSLGVKIALALQYNVAGIGMWAVDGDDVKNVCGGGPFTLLDFVSIRVLAPRETGEGTTAAWASSPGTTIAKTTTTSTTTTTTTTAAPTGLPAVCPSSGFVRDPYDCAKFYRCIAAAKFVILSVQTCGTGLCFDTRYNVCNWKANVPF</sequence>
<dbReference type="SUPFAM" id="SSF54556">
    <property type="entry name" value="Chitinase insertion domain"/>
    <property type="match status" value="1"/>
</dbReference>
<dbReference type="Gene3D" id="2.170.140.10">
    <property type="entry name" value="Chitin binding domain"/>
    <property type="match status" value="1"/>
</dbReference>
<dbReference type="SUPFAM" id="SSF57625">
    <property type="entry name" value="Invertebrate chitin-binding proteins"/>
    <property type="match status" value="1"/>
</dbReference>
<dbReference type="Proteomes" id="UP000069940">
    <property type="component" value="Unassembled WGS sequence"/>
</dbReference>
<feature type="chain" id="PRO_5046886680" description="Chitinase" evidence="4">
    <location>
        <begin position="21"/>
        <end position="475"/>
    </location>
</feature>
<dbReference type="SUPFAM" id="SSF51445">
    <property type="entry name" value="(Trans)glycosidases"/>
    <property type="match status" value="1"/>
</dbReference>
<dbReference type="Gene3D" id="3.20.20.80">
    <property type="entry name" value="Glycosidases"/>
    <property type="match status" value="1"/>
</dbReference>
<evidence type="ECO:0000259" key="5">
    <source>
        <dbReference type="PROSITE" id="PS50940"/>
    </source>
</evidence>
<feature type="domain" description="Chitin-binding type-2" evidence="5">
    <location>
        <begin position="419"/>
        <end position="475"/>
    </location>
</feature>
<dbReference type="PROSITE" id="PS50940">
    <property type="entry name" value="CHIT_BIND_II"/>
    <property type="match status" value="1"/>
</dbReference>
<dbReference type="GeneID" id="109425875"/>
<proteinExistence type="inferred from homology"/>
<dbReference type="InterPro" id="IPR029070">
    <property type="entry name" value="Chitinase_insertion_sf"/>
</dbReference>
<dbReference type="PANTHER" id="PTHR11177">
    <property type="entry name" value="CHITINASE"/>
    <property type="match status" value="1"/>
</dbReference>
<comment type="similarity">
    <text evidence="1">Belongs to the glycosyl hydrolase 18 family. Chitinase class II subfamily.</text>
</comment>
<feature type="domain" description="GH18" evidence="6">
    <location>
        <begin position="23"/>
        <end position="378"/>
    </location>
</feature>
<evidence type="ECO:0000256" key="4">
    <source>
        <dbReference type="SAM" id="SignalP"/>
    </source>
</evidence>
<dbReference type="SMART" id="SM00494">
    <property type="entry name" value="ChtBD2"/>
    <property type="match status" value="1"/>
</dbReference>
<name>A0ABM1ZHF1_AEDAL</name>
<keyword evidence="2" id="KW-0147">Chitin-binding</keyword>
<dbReference type="Pfam" id="PF01607">
    <property type="entry name" value="CBM_14"/>
    <property type="match status" value="1"/>
</dbReference>